<keyword evidence="1" id="KW-1133">Transmembrane helix</keyword>
<protein>
    <submittedName>
        <fullName evidence="2">Uncharacterized protein</fullName>
    </submittedName>
</protein>
<accession>A0A0P1E855</accession>
<feature type="transmembrane region" description="Helical" evidence="1">
    <location>
        <begin position="12"/>
        <end position="31"/>
    </location>
</feature>
<reference evidence="3" key="1">
    <citation type="submission" date="2015-09" db="EMBL/GenBank/DDBJ databases">
        <authorList>
            <person name="Rodrigo-Torres L."/>
            <person name="Arahal D.R."/>
        </authorList>
    </citation>
    <scope>NUCLEOTIDE SEQUENCE [LARGE SCALE GENOMIC DNA]</scope>
    <source>
        <strain evidence="3">CECT 4293</strain>
    </source>
</reference>
<evidence type="ECO:0000256" key="1">
    <source>
        <dbReference type="SAM" id="Phobius"/>
    </source>
</evidence>
<dbReference type="Proteomes" id="UP000050786">
    <property type="component" value="Unassembled WGS sequence"/>
</dbReference>
<dbReference type="AlphaFoldDB" id="A0A0P1E855"/>
<sequence>MTEFKFTRQNRAPRTVGVLICVYAALLALVILFDAAWWLMALLALPTLPAIWDIAQNTSAGLVLDQNKLRWFTGTREAEIDRSDIDYVRFDTRWDFSVRVSLILRSGKRIRLPDESSPHHRDFEQVLQQAGFRIERHHFVTF</sequence>
<keyword evidence="3" id="KW-1185">Reference proteome</keyword>
<organism evidence="2 3">
    <name type="scientific">Ruegeria atlantica</name>
    <dbReference type="NCBI Taxonomy" id="81569"/>
    <lineage>
        <taxon>Bacteria</taxon>
        <taxon>Pseudomonadati</taxon>
        <taxon>Pseudomonadota</taxon>
        <taxon>Alphaproteobacteria</taxon>
        <taxon>Rhodobacterales</taxon>
        <taxon>Roseobacteraceae</taxon>
        <taxon>Ruegeria</taxon>
    </lineage>
</organism>
<keyword evidence="1" id="KW-0812">Transmembrane</keyword>
<proteinExistence type="predicted"/>
<keyword evidence="1" id="KW-0472">Membrane</keyword>
<name>A0A0P1E855_9RHOB</name>
<dbReference type="EMBL" id="CYPS01000046">
    <property type="protein sequence ID" value="CUH44373.1"/>
    <property type="molecule type" value="Genomic_DNA"/>
</dbReference>
<gene>
    <name evidence="2" type="ORF">RUM4293_03274</name>
</gene>
<dbReference type="RefSeq" id="WP_058274358.1">
    <property type="nucleotide sequence ID" value="NZ_CANLZK010000002.1"/>
</dbReference>
<evidence type="ECO:0000313" key="3">
    <source>
        <dbReference type="Proteomes" id="UP000050786"/>
    </source>
</evidence>
<evidence type="ECO:0000313" key="2">
    <source>
        <dbReference type="EMBL" id="CUH44373.1"/>
    </source>
</evidence>